<reference evidence="2" key="2">
    <citation type="journal article" date="2007" name="Science">
        <title>Draft genome sequence of the sexually transmitted pathogen Trichomonas vaginalis.</title>
        <authorList>
            <person name="Carlton J.M."/>
            <person name="Hirt R.P."/>
            <person name="Silva J.C."/>
            <person name="Delcher A.L."/>
            <person name="Schatz M."/>
            <person name="Zhao Q."/>
            <person name="Wortman J.R."/>
            <person name="Bidwell S.L."/>
            <person name="Alsmark U.C.M."/>
            <person name="Besteiro S."/>
            <person name="Sicheritz-Ponten T."/>
            <person name="Noel C.J."/>
            <person name="Dacks J.B."/>
            <person name="Foster P.G."/>
            <person name="Simillion C."/>
            <person name="Van de Peer Y."/>
            <person name="Miranda-Saavedra D."/>
            <person name="Barton G.J."/>
            <person name="Westrop G.D."/>
            <person name="Mueller S."/>
            <person name="Dessi D."/>
            <person name="Fiori P.L."/>
            <person name="Ren Q."/>
            <person name="Paulsen I."/>
            <person name="Zhang H."/>
            <person name="Bastida-Corcuera F.D."/>
            <person name="Simoes-Barbosa A."/>
            <person name="Brown M.T."/>
            <person name="Hayes R.D."/>
            <person name="Mukherjee M."/>
            <person name="Okumura C.Y."/>
            <person name="Schneider R."/>
            <person name="Smith A.J."/>
            <person name="Vanacova S."/>
            <person name="Villalvazo M."/>
            <person name="Haas B.J."/>
            <person name="Pertea M."/>
            <person name="Feldblyum T.V."/>
            <person name="Utterback T.R."/>
            <person name="Shu C.L."/>
            <person name="Osoegawa K."/>
            <person name="de Jong P.J."/>
            <person name="Hrdy I."/>
            <person name="Horvathova L."/>
            <person name="Zubacova Z."/>
            <person name="Dolezal P."/>
            <person name="Malik S.B."/>
            <person name="Logsdon J.M. Jr."/>
            <person name="Henze K."/>
            <person name="Gupta A."/>
            <person name="Wang C.C."/>
            <person name="Dunne R.L."/>
            <person name="Upcroft J.A."/>
            <person name="Upcroft P."/>
            <person name="White O."/>
            <person name="Salzberg S.L."/>
            <person name="Tang P."/>
            <person name="Chiu C.-H."/>
            <person name="Lee Y.-S."/>
            <person name="Embley T.M."/>
            <person name="Coombs G.H."/>
            <person name="Mottram J.C."/>
            <person name="Tachezy J."/>
            <person name="Fraser-Liggett C.M."/>
            <person name="Johnson P.J."/>
        </authorList>
    </citation>
    <scope>NUCLEOTIDE SEQUENCE [LARGE SCALE GENOMIC DNA]</scope>
    <source>
        <strain evidence="2">G3</strain>
    </source>
</reference>
<dbReference type="Proteomes" id="UP000001542">
    <property type="component" value="Unassembled WGS sequence"/>
</dbReference>
<feature type="region of interest" description="Disordered" evidence="1">
    <location>
        <begin position="1"/>
        <end position="21"/>
    </location>
</feature>
<protein>
    <submittedName>
        <fullName evidence="2">Uncharacterized protein</fullName>
    </submittedName>
</protein>
<feature type="compositionally biased region" description="Basic and acidic residues" evidence="1">
    <location>
        <begin position="65"/>
        <end position="81"/>
    </location>
</feature>
<feature type="region of interest" description="Disordered" evidence="1">
    <location>
        <begin position="649"/>
        <end position="751"/>
    </location>
</feature>
<evidence type="ECO:0000313" key="3">
    <source>
        <dbReference type="Proteomes" id="UP000001542"/>
    </source>
</evidence>
<dbReference type="VEuPathDB" id="TrichDB:TVAGG3_1033940"/>
<name>A2ET17_TRIV3</name>
<accession>A2ET17</accession>
<keyword evidence="3" id="KW-1185">Reference proteome</keyword>
<proteinExistence type="predicted"/>
<feature type="compositionally biased region" description="Basic residues" evidence="1">
    <location>
        <begin position="98"/>
        <end position="108"/>
    </location>
</feature>
<feature type="compositionally biased region" description="Basic residues" evidence="1">
    <location>
        <begin position="692"/>
        <end position="714"/>
    </location>
</feature>
<dbReference type="EMBL" id="DS113482">
    <property type="protein sequence ID" value="EAY04206.1"/>
    <property type="molecule type" value="Genomic_DNA"/>
</dbReference>
<reference evidence="2" key="1">
    <citation type="submission" date="2006-10" db="EMBL/GenBank/DDBJ databases">
        <authorList>
            <person name="Amadeo P."/>
            <person name="Zhao Q."/>
            <person name="Wortman J."/>
            <person name="Fraser-Liggett C."/>
            <person name="Carlton J."/>
        </authorList>
    </citation>
    <scope>NUCLEOTIDE SEQUENCE</scope>
    <source>
        <strain evidence="2">G3</strain>
    </source>
</reference>
<sequence>MDKSQGMANNYDMRNTANFPGSNILKIEPIKVHTPKRNGYQSETEYALGSADQIPVNIQIPSVKSESDRIPIKDRGIDLADQHSFPPNKNESIQSSSKRSHHHHHRHRSEGDKNSNNKSYTEKSAKTESTYVVNQQFPVDQTSKSFSYSTYGTSVTLSKDSEKTPVESTESRIRVRVHRNANGKKIILGPSKHQSKSRKLPNPNFDDLDPHYRYYENPPPRDIDHYVHDITNPTGKPLDENDVKPLDLKVNHALPYKHIGSVNAVQPKKKSGKKGQVEFPENFRVNIPANSRFLGSNYTTYTHSTIESRTTDTIESSNRSIVSRDLQFTESAQRPNLQIASTVLYVDGSQLANPPPPPSSSSTIEAGFRYPQTEEEEEKFVWIQKFKEQPQLFMPRKFRMHVAPFDDEREEPYFYREEPDVYGAFPTETSATFRYEKPPTTESTKDNSTQTISTLLPSEPMLPPPPPIDNYELKSEYEPYSDTKNYSTVTYTYADSSTKISTISNNGNYWIKAIPDKSKRGYKREKLPKKKGDSKTIYFYIQDREHPGCQIEIKKQRKRKAKPTEYYYEFFVQRDGSLGKRKRRLNPSHPPDMSETIKVQERKKLVTKPKYAPFEQVEYVYEYYSDDEDQDEPRRRRIQTGKKLPPTLRYEMTTIYEEEEEEEERIEIYEEKEDNSPLPLKRKLAPPPPKKSAPKKKQSKPPPKKKPQPKKKPKVIVEYEPEEEEEIQEEEEIVIEYSDDEPAKPQPKKKPKVIVQYSYEEESTQEEIQHVVVEED</sequence>
<dbReference type="VEuPathDB" id="TrichDB:TVAG_298260"/>
<organism evidence="2 3">
    <name type="scientific">Trichomonas vaginalis (strain ATCC PRA-98 / G3)</name>
    <dbReference type="NCBI Taxonomy" id="412133"/>
    <lineage>
        <taxon>Eukaryota</taxon>
        <taxon>Metamonada</taxon>
        <taxon>Parabasalia</taxon>
        <taxon>Trichomonadida</taxon>
        <taxon>Trichomonadidae</taxon>
        <taxon>Trichomonas</taxon>
    </lineage>
</organism>
<dbReference type="RefSeq" id="XP_001316429.1">
    <property type="nucleotide sequence ID" value="XM_001316394.1"/>
</dbReference>
<feature type="compositionally biased region" description="Basic and acidic residues" evidence="1">
    <location>
        <begin position="109"/>
        <end position="126"/>
    </location>
</feature>
<dbReference type="InParanoid" id="A2ET17"/>
<gene>
    <name evidence="2" type="ORF">TVAG_298260</name>
</gene>
<dbReference type="KEGG" id="tva:4762077"/>
<feature type="compositionally biased region" description="Acidic residues" evidence="1">
    <location>
        <begin position="656"/>
        <end position="673"/>
    </location>
</feature>
<feature type="compositionally biased region" description="Polar residues" evidence="1">
    <location>
        <begin position="85"/>
        <end position="94"/>
    </location>
</feature>
<feature type="compositionally biased region" description="Acidic residues" evidence="1">
    <location>
        <begin position="719"/>
        <end position="740"/>
    </location>
</feature>
<feature type="region of interest" description="Disordered" evidence="1">
    <location>
        <begin position="33"/>
        <end position="129"/>
    </location>
</feature>
<dbReference type="AlphaFoldDB" id="A2ET17"/>
<evidence type="ECO:0000313" key="2">
    <source>
        <dbReference type="EMBL" id="EAY04206.1"/>
    </source>
</evidence>
<evidence type="ECO:0000256" key="1">
    <source>
        <dbReference type="SAM" id="MobiDB-lite"/>
    </source>
</evidence>